<dbReference type="EMBL" id="NRRE01000007">
    <property type="protein sequence ID" value="MBK1695847.1"/>
    <property type="molecule type" value="Genomic_DNA"/>
</dbReference>
<comment type="caution">
    <text evidence="1">The sequence shown here is derived from an EMBL/GenBank/DDBJ whole genome shotgun (WGS) entry which is preliminary data.</text>
</comment>
<evidence type="ECO:0000313" key="2">
    <source>
        <dbReference type="Proteomes" id="UP000778970"/>
    </source>
</evidence>
<dbReference type="AlphaFoldDB" id="A0A934UXZ4"/>
<sequence length="105" mass="12093">MSQGSGAKSQQQVFWTRAELQQLLNLYSTHVANGDWRDYAIDHKKGIALFSVFRHTMERPMFSIAKKPQGQIYEVWQGPQRLKRSGTLKGALEVFEKKARLRVVS</sequence>
<name>A0A934UXZ4_9PROT</name>
<keyword evidence="2" id="KW-1185">Reference proteome</keyword>
<proteinExistence type="predicted"/>
<evidence type="ECO:0000313" key="1">
    <source>
        <dbReference type="EMBL" id="MBK1695847.1"/>
    </source>
</evidence>
<dbReference type="RefSeq" id="WP_027288187.1">
    <property type="nucleotide sequence ID" value="NZ_NRRE01000007.1"/>
</dbReference>
<dbReference type="InterPro" id="IPR021252">
    <property type="entry name" value="DUF2794"/>
</dbReference>
<reference evidence="1" key="2">
    <citation type="journal article" date="2020" name="Microorganisms">
        <title>Osmotic Adaptation and Compatible Solute Biosynthesis of Phototrophic Bacteria as Revealed from Genome Analyses.</title>
        <authorList>
            <person name="Imhoff J.F."/>
            <person name="Rahn T."/>
            <person name="Kunzel S."/>
            <person name="Keller A."/>
            <person name="Neulinger S.C."/>
        </authorList>
    </citation>
    <scope>NUCLEOTIDE SEQUENCE</scope>
    <source>
        <strain evidence="1">DSM 9154</strain>
    </source>
</reference>
<gene>
    <name evidence="1" type="ORF">CKO21_01125</name>
</gene>
<dbReference type="Proteomes" id="UP000778970">
    <property type="component" value="Unassembled WGS sequence"/>
</dbReference>
<accession>A0A934UXZ4</accession>
<protein>
    <submittedName>
        <fullName evidence="1">DUF2794 domain-containing protein</fullName>
    </submittedName>
</protein>
<organism evidence="1 2">
    <name type="scientific">Rhodovibrio salinarum</name>
    <dbReference type="NCBI Taxonomy" id="1087"/>
    <lineage>
        <taxon>Bacteria</taxon>
        <taxon>Pseudomonadati</taxon>
        <taxon>Pseudomonadota</taxon>
        <taxon>Alphaproteobacteria</taxon>
        <taxon>Rhodospirillales</taxon>
        <taxon>Rhodovibrionaceae</taxon>
        <taxon>Rhodovibrio</taxon>
    </lineage>
</organism>
<dbReference type="Pfam" id="PF10984">
    <property type="entry name" value="DUF2794"/>
    <property type="match status" value="1"/>
</dbReference>
<reference evidence="1" key="1">
    <citation type="submission" date="2017-08" db="EMBL/GenBank/DDBJ databases">
        <authorList>
            <person name="Imhoff J.F."/>
            <person name="Rahn T."/>
            <person name="Kuenzel S."/>
            <person name="Neulinger S.C."/>
        </authorList>
    </citation>
    <scope>NUCLEOTIDE SEQUENCE</scope>
    <source>
        <strain evidence="1">DSM 9154</strain>
    </source>
</reference>